<keyword evidence="4" id="KW-1185">Reference proteome</keyword>
<feature type="domain" description="HMA" evidence="2">
    <location>
        <begin position="144"/>
        <end position="215"/>
    </location>
</feature>
<sequence>MGEKKEETAQTKPEGEKKPVNVVVMKLDMHCEGCGKKIKRLLKHYKGVEDVQIDYKDNKMTVVGNVDAAAVRDKVAERIKRKVEIVSPKKETPPPPSGDGEKKPEDEKPAAEKKPAGEGKDEKKKKEEGEKTAPPPPAPAPPKESTVVLKTKLHCEGCEHKIKKIVNKIKGVNSVAIDSTKDLVIVKGIIDVKQLTPYLNEKLKRTVEVVPPKKEEGATVAAAPVPAGGEKKDKDAGEKKESKNVEEKKDGGGGEKKEIKDVGEKKDTGGEKKKEVAPVGGGDGGATMDVKKSEYSGYGYPPQPMYYYPPGQMYGQHYMMQGQSSQSYVQEPYVNQGYVHESYTNQGYGQGYGQEAPPPPPQQYMNHQGYADPYAHMRAPQMFSDENPEGCSVM</sequence>
<evidence type="ECO:0000313" key="4">
    <source>
        <dbReference type="Proteomes" id="UP001642260"/>
    </source>
</evidence>
<dbReference type="InterPro" id="IPR044594">
    <property type="entry name" value="HIPP01/3/5/6"/>
</dbReference>
<dbReference type="InterPro" id="IPR006121">
    <property type="entry name" value="HMA_dom"/>
</dbReference>
<feature type="region of interest" description="Disordered" evidence="1">
    <location>
        <begin position="82"/>
        <end position="146"/>
    </location>
</feature>
<dbReference type="CDD" id="cd00371">
    <property type="entry name" value="HMA"/>
    <property type="match status" value="1"/>
</dbReference>
<comment type="caution">
    <text evidence="3">The sequence shown here is derived from an EMBL/GenBank/DDBJ whole genome shotgun (WGS) entry which is preliminary data.</text>
</comment>
<dbReference type="Pfam" id="PF00403">
    <property type="entry name" value="HMA"/>
    <property type="match status" value="2"/>
</dbReference>
<gene>
    <name evidence="3" type="ORF">ERUC_LOCUS6511</name>
</gene>
<dbReference type="SUPFAM" id="SSF55008">
    <property type="entry name" value="HMA, heavy metal-associated domain"/>
    <property type="match status" value="2"/>
</dbReference>
<proteinExistence type="predicted"/>
<feature type="compositionally biased region" description="Basic and acidic residues" evidence="1">
    <location>
        <begin position="99"/>
        <end position="131"/>
    </location>
</feature>
<feature type="region of interest" description="Disordered" evidence="1">
    <location>
        <begin position="345"/>
        <end position="368"/>
    </location>
</feature>
<dbReference type="PROSITE" id="PS50846">
    <property type="entry name" value="HMA_2"/>
    <property type="match status" value="2"/>
</dbReference>
<evidence type="ECO:0000256" key="1">
    <source>
        <dbReference type="SAM" id="MobiDB-lite"/>
    </source>
</evidence>
<feature type="region of interest" description="Disordered" evidence="1">
    <location>
        <begin position="214"/>
        <end position="288"/>
    </location>
</feature>
<dbReference type="Proteomes" id="UP001642260">
    <property type="component" value="Unassembled WGS sequence"/>
</dbReference>
<dbReference type="PANTHER" id="PTHR46413:SF1">
    <property type="entry name" value="HEAVY METAL-ASSOCIATED ISOPRENYLATED PLANT PROTEIN 6"/>
    <property type="match status" value="1"/>
</dbReference>
<dbReference type="EMBL" id="CAKOAT010076267">
    <property type="protein sequence ID" value="CAH8313087.1"/>
    <property type="molecule type" value="Genomic_DNA"/>
</dbReference>
<feature type="compositionally biased region" description="Basic and acidic residues" evidence="1">
    <location>
        <begin position="229"/>
        <end position="276"/>
    </location>
</feature>
<protein>
    <recommendedName>
        <fullName evidence="2">HMA domain-containing protein</fullName>
    </recommendedName>
</protein>
<feature type="compositionally biased region" description="Pro residues" evidence="1">
    <location>
        <begin position="133"/>
        <end position="142"/>
    </location>
</feature>
<feature type="compositionally biased region" description="Low complexity" evidence="1">
    <location>
        <begin position="218"/>
        <end position="228"/>
    </location>
</feature>
<dbReference type="PANTHER" id="PTHR46413">
    <property type="entry name" value="HEAVY METAL-ASSOCIATED ISOPRENYLATED PLANT PROTEIN 6"/>
    <property type="match status" value="1"/>
</dbReference>
<accession>A0ABC8JCN2</accession>
<feature type="compositionally biased region" description="Basic and acidic residues" evidence="1">
    <location>
        <begin position="82"/>
        <end position="92"/>
    </location>
</feature>
<dbReference type="InterPro" id="IPR036163">
    <property type="entry name" value="HMA_dom_sf"/>
</dbReference>
<evidence type="ECO:0000313" key="3">
    <source>
        <dbReference type="EMBL" id="CAH8313087.1"/>
    </source>
</evidence>
<name>A0ABC8JCN2_ERUVS</name>
<dbReference type="AlphaFoldDB" id="A0ABC8JCN2"/>
<dbReference type="Gene3D" id="3.30.70.100">
    <property type="match status" value="2"/>
</dbReference>
<reference evidence="3 4" key="1">
    <citation type="submission" date="2022-03" db="EMBL/GenBank/DDBJ databases">
        <authorList>
            <person name="Macdonald S."/>
            <person name="Ahmed S."/>
            <person name="Newling K."/>
        </authorList>
    </citation>
    <scope>NUCLEOTIDE SEQUENCE [LARGE SCALE GENOMIC DNA]</scope>
</reference>
<feature type="domain" description="HMA" evidence="2">
    <location>
        <begin position="20"/>
        <end position="87"/>
    </location>
</feature>
<organism evidence="3 4">
    <name type="scientific">Eruca vesicaria subsp. sativa</name>
    <name type="common">Garden rocket</name>
    <name type="synonym">Eruca sativa</name>
    <dbReference type="NCBI Taxonomy" id="29727"/>
    <lineage>
        <taxon>Eukaryota</taxon>
        <taxon>Viridiplantae</taxon>
        <taxon>Streptophyta</taxon>
        <taxon>Embryophyta</taxon>
        <taxon>Tracheophyta</taxon>
        <taxon>Spermatophyta</taxon>
        <taxon>Magnoliopsida</taxon>
        <taxon>eudicotyledons</taxon>
        <taxon>Gunneridae</taxon>
        <taxon>Pentapetalae</taxon>
        <taxon>rosids</taxon>
        <taxon>malvids</taxon>
        <taxon>Brassicales</taxon>
        <taxon>Brassicaceae</taxon>
        <taxon>Brassiceae</taxon>
        <taxon>Eruca</taxon>
    </lineage>
</organism>
<evidence type="ECO:0000259" key="2">
    <source>
        <dbReference type="PROSITE" id="PS50846"/>
    </source>
</evidence>